<protein>
    <recommendedName>
        <fullName evidence="8">Carboxylic ester hydrolase</fullName>
        <ecNumber evidence="8">3.1.1.-</ecNumber>
    </recommendedName>
</protein>
<evidence type="ECO:0000256" key="3">
    <source>
        <dbReference type="ARBA" id="ARBA00022723"/>
    </source>
</evidence>
<dbReference type="Pfam" id="PF07519">
    <property type="entry name" value="Tannase"/>
    <property type="match status" value="1"/>
</dbReference>
<organism evidence="9 10">
    <name type="scientific">Exophiala sideris</name>
    <dbReference type="NCBI Taxonomy" id="1016849"/>
    <lineage>
        <taxon>Eukaryota</taxon>
        <taxon>Fungi</taxon>
        <taxon>Dikarya</taxon>
        <taxon>Ascomycota</taxon>
        <taxon>Pezizomycotina</taxon>
        <taxon>Eurotiomycetes</taxon>
        <taxon>Chaetothyriomycetidae</taxon>
        <taxon>Chaetothyriales</taxon>
        <taxon>Herpotrichiellaceae</taxon>
        <taxon>Exophiala</taxon>
    </lineage>
</organism>
<evidence type="ECO:0000256" key="7">
    <source>
        <dbReference type="ARBA" id="ARBA00023157"/>
    </source>
</evidence>
<dbReference type="GO" id="GO:0030600">
    <property type="term" value="F:feruloyl esterase activity"/>
    <property type="evidence" value="ECO:0007669"/>
    <property type="project" value="UniProtKB-ARBA"/>
</dbReference>
<comment type="similarity">
    <text evidence="1 8">Belongs to the tannase family.</text>
</comment>
<dbReference type="HOGENOM" id="CLU_014819_3_2_1"/>
<dbReference type="SUPFAM" id="SSF53474">
    <property type="entry name" value="alpha/beta-Hydrolases"/>
    <property type="match status" value="1"/>
</dbReference>
<keyword evidence="5 8" id="KW-0378">Hydrolase</keyword>
<dbReference type="EC" id="3.1.1.-" evidence="8"/>
<evidence type="ECO:0000313" key="10">
    <source>
        <dbReference type="Proteomes" id="UP000053599"/>
    </source>
</evidence>
<dbReference type="GO" id="GO:0046872">
    <property type="term" value="F:metal ion binding"/>
    <property type="evidence" value="ECO:0007669"/>
    <property type="project" value="UniProtKB-KW"/>
</dbReference>
<accession>A0A0D1ZLF3</accession>
<evidence type="ECO:0000256" key="5">
    <source>
        <dbReference type="ARBA" id="ARBA00022801"/>
    </source>
</evidence>
<dbReference type="STRING" id="1016849.A0A0D1ZLF3"/>
<evidence type="ECO:0000313" key="9">
    <source>
        <dbReference type="EMBL" id="KIV87618.1"/>
    </source>
</evidence>
<name>A0A0D1ZLF3_9EURO</name>
<reference evidence="9 10" key="1">
    <citation type="submission" date="2015-01" db="EMBL/GenBank/DDBJ databases">
        <title>The Genome Sequence of Exophiala sideris CBS121828.</title>
        <authorList>
            <consortium name="The Broad Institute Genomics Platform"/>
            <person name="Cuomo C."/>
            <person name="de Hoog S."/>
            <person name="Gorbushina A."/>
            <person name="Stielow B."/>
            <person name="Teixiera M."/>
            <person name="Abouelleil A."/>
            <person name="Chapman S.B."/>
            <person name="Priest M."/>
            <person name="Young S.K."/>
            <person name="Wortman J."/>
            <person name="Nusbaum C."/>
            <person name="Birren B."/>
        </authorList>
    </citation>
    <scope>NUCLEOTIDE SEQUENCE [LARGE SCALE GENOMIC DNA]</scope>
    <source>
        <strain evidence="9 10">CBS 121828</strain>
    </source>
</reference>
<evidence type="ECO:0000256" key="4">
    <source>
        <dbReference type="ARBA" id="ARBA00022729"/>
    </source>
</evidence>
<keyword evidence="4" id="KW-0732">Signal</keyword>
<dbReference type="OrthoDB" id="3039123at2759"/>
<evidence type="ECO:0000256" key="8">
    <source>
        <dbReference type="RuleBase" id="RU361238"/>
    </source>
</evidence>
<dbReference type="InterPro" id="IPR029058">
    <property type="entry name" value="AB_hydrolase_fold"/>
</dbReference>
<dbReference type="InterPro" id="IPR011118">
    <property type="entry name" value="Tannase/feruloyl_esterase"/>
</dbReference>
<keyword evidence="6" id="KW-0106">Calcium</keyword>
<evidence type="ECO:0000256" key="6">
    <source>
        <dbReference type="ARBA" id="ARBA00022837"/>
    </source>
</evidence>
<keyword evidence="2" id="KW-0719">Serine esterase</keyword>
<evidence type="ECO:0000256" key="1">
    <source>
        <dbReference type="ARBA" id="ARBA00006249"/>
    </source>
</evidence>
<dbReference type="PANTHER" id="PTHR33938">
    <property type="entry name" value="FERULOYL ESTERASE B-RELATED"/>
    <property type="match status" value="1"/>
</dbReference>
<proteinExistence type="inferred from homology"/>
<sequence>MGVLQGQAPISIASTTTNLTAQCLSFSLPAPDLFGAEILSVTSSLVSDYTASFLPPSFFNSEPPLYGETTNLSFCNVSVAYTHPGQNDTINVSVWLPISASDSTTTSTNIDSPTTSPSWNGLFLSFGGGGWRTCLPDEYVSAPLVQGYAVSRTNGGHAPDSEVDSWALNSPGNVNLYLLQDFASVALHDMAVIGKSIVQSFYSRPPRNSYFQGCSTGGRQGLMHAQRYPNDYDGILAAAPAIYWPKLLVSHHWPHVVMAELKAYPHPCELDAITAAAIKECDHLDGVTDGVISAPNLCTFDPSSMIGRALPCTETTTGTITITRAAAQIASAIWRGPVDTRNNTLWHGFSKSTPLSALAQTKCHKNGTCTRASNASTTLDWIRLFLHKYPTLTPDELVQRIDRSEFTRLFHQSDQLYRSIIATDDVDLSAFAARGGKMITWHGMIDEAIMPGQTQTYYEKVLAYAAETHDNVSVADYYRLFLAPGVDHCGGGVGALPINVMAKLRAWVEDGVPPETLDAESFSRPGGDKIRRPLCMYPLVARYNGHGDPREAENYECANSF</sequence>
<dbReference type="PANTHER" id="PTHR33938:SF8">
    <property type="entry name" value="CARBOXYLIC ESTER HYDROLASE"/>
    <property type="match status" value="1"/>
</dbReference>
<evidence type="ECO:0000256" key="2">
    <source>
        <dbReference type="ARBA" id="ARBA00022487"/>
    </source>
</evidence>
<keyword evidence="3" id="KW-0479">Metal-binding</keyword>
<dbReference type="Proteomes" id="UP000053599">
    <property type="component" value="Unassembled WGS sequence"/>
</dbReference>
<dbReference type="EMBL" id="KN846951">
    <property type="protein sequence ID" value="KIV87618.1"/>
    <property type="molecule type" value="Genomic_DNA"/>
</dbReference>
<gene>
    <name evidence="9" type="ORF">PV11_03152</name>
</gene>
<keyword evidence="7" id="KW-1015">Disulfide bond</keyword>
<dbReference type="AlphaFoldDB" id="A0A0D1ZLF3"/>